<protein>
    <submittedName>
        <fullName evidence="1">Non-ribosomal peptide synthetase module</fullName>
    </submittedName>
</protein>
<organism evidence="1 2">
    <name type="scientific">Paenibacillus popilliae ATCC 14706</name>
    <dbReference type="NCBI Taxonomy" id="1212764"/>
    <lineage>
        <taxon>Bacteria</taxon>
        <taxon>Bacillati</taxon>
        <taxon>Bacillota</taxon>
        <taxon>Bacilli</taxon>
        <taxon>Bacillales</taxon>
        <taxon>Paenibacillaceae</taxon>
        <taxon>Paenibacillus</taxon>
    </lineage>
</organism>
<accession>M9L8F5</accession>
<sequence length="93" mass="10394">MFDLLLTIQETYSADGRSFTIDKETVTTYVTVHEISATVDIEVVDKQTGQTLFEEGGVSVSQILPWLETSTEGKRKKRFVPAIPIVVAVLKNY</sequence>
<keyword evidence="2" id="KW-1185">Reference proteome</keyword>
<name>M9L8F5_PAEPP</name>
<gene>
    <name evidence="1" type="ORF">PPOP_0812</name>
</gene>
<reference evidence="1 2" key="1">
    <citation type="submission" date="2012-10" db="EMBL/GenBank/DDBJ databases">
        <title>Draft Genome Sequence of Paenibacillus popilliae ATCC 14706T.</title>
        <authorList>
            <person name="Iiyama K."/>
            <person name="Mori K."/>
            <person name="Mon H."/>
            <person name="Chieda Y."/>
            <person name="Lee J.M."/>
            <person name="Kusakabe T."/>
            <person name="Tashiro K."/>
            <person name="Asano S."/>
            <person name="Yasunaga-Aoki C."/>
            <person name="Shimizu S."/>
        </authorList>
    </citation>
    <scope>NUCLEOTIDE SEQUENCE [LARGE SCALE GENOMIC DNA]</scope>
    <source>
        <strain evidence="1 2">ATCC 14706</strain>
    </source>
</reference>
<evidence type="ECO:0000313" key="2">
    <source>
        <dbReference type="Proteomes" id="UP000029453"/>
    </source>
</evidence>
<dbReference type="Proteomes" id="UP000029453">
    <property type="component" value="Unassembled WGS sequence"/>
</dbReference>
<proteinExistence type="predicted"/>
<dbReference type="AlphaFoldDB" id="M9L8F5"/>
<dbReference type="EMBL" id="BALG01000036">
    <property type="protein sequence ID" value="GAC41462.1"/>
    <property type="molecule type" value="Genomic_DNA"/>
</dbReference>
<comment type="caution">
    <text evidence="1">The sequence shown here is derived from an EMBL/GenBank/DDBJ whole genome shotgun (WGS) entry which is preliminary data.</text>
</comment>
<evidence type="ECO:0000313" key="1">
    <source>
        <dbReference type="EMBL" id="GAC41462.1"/>
    </source>
</evidence>